<dbReference type="Gene3D" id="1.20.1280.50">
    <property type="match status" value="1"/>
</dbReference>
<reference evidence="2" key="1">
    <citation type="submission" date="2020-11" db="EMBL/GenBank/DDBJ databases">
        <authorList>
            <consortium name="DOE Joint Genome Institute"/>
            <person name="Ahrendt S."/>
            <person name="Riley R."/>
            <person name="Andreopoulos W."/>
            <person name="Labutti K."/>
            <person name="Pangilinan J."/>
            <person name="Ruiz-Duenas F.J."/>
            <person name="Barrasa J.M."/>
            <person name="Sanchez-Garcia M."/>
            <person name="Camarero S."/>
            <person name="Miyauchi S."/>
            <person name="Serrano A."/>
            <person name="Linde D."/>
            <person name="Babiker R."/>
            <person name="Drula E."/>
            <person name="Ayuso-Fernandez I."/>
            <person name="Pacheco R."/>
            <person name="Padilla G."/>
            <person name="Ferreira P."/>
            <person name="Barriuso J."/>
            <person name="Kellner H."/>
            <person name="Castanera R."/>
            <person name="Alfaro M."/>
            <person name="Ramirez L."/>
            <person name="Pisabarro A.G."/>
            <person name="Kuo A."/>
            <person name="Tritt A."/>
            <person name="Lipzen A."/>
            <person name="He G."/>
            <person name="Yan M."/>
            <person name="Ng V."/>
            <person name="Cullen D."/>
            <person name="Martin F."/>
            <person name="Rosso M.-N."/>
            <person name="Henrissat B."/>
            <person name="Hibbett D."/>
            <person name="Martinez A.T."/>
            <person name="Grigoriev I.V."/>
        </authorList>
    </citation>
    <scope>NUCLEOTIDE SEQUENCE</scope>
    <source>
        <strain evidence="2">CBS 506.95</strain>
    </source>
</reference>
<feature type="domain" description="F-box" evidence="1">
    <location>
        <begin position="1"/>
        <end position="50"/>
    </location>
</feature>
<dbReference type="InterPro" id="IPR001810">
    <property type="entry name" value="F-box_dom"/>
</dbReference>
<accession>A0A9P6EFA8</accession>
<evidence type="ECO:0000313" key="2">
    <source>
        <dbReference type="EMBL" id="KAF9528476.1"/>
    </source>
</evidence>
<dbReference type="Proteomes" id="UP000807306">
    <property type="component" value="Unassembled WGS sequence"/>
</dbReference>
<dbReference type="InterPro" id="IPR032675">
    <property type="entry name" value="LRR_dom_sf"/>
</dbReference>
<protein>
    <recommendedName>
        <fullName evidence="1">F-box domain-containing protein</fullName>
    </recommendedName>
</protein>
<evidence type="ECO:0000259" key="1">
    <source>
        <dbReference type="PROSITE" id="PS50181"/>
    </source>
</evidence>
<keyword evidence="3" id="KW-1185">Reference proteome</keyword>
<comment type="caution">
    <text evidence="2">The sequence shown here is derived from an EMBL/GenBank/DDBJ whole genome shotgun (WGS) entry which is preliminary data.</text>
</comment>
<dbReference type="Pfam" id="PF12937">
    <property type="entry name" value="F-box-like"/>
    <property type="match status" value="1"/>
</dbReference>
<dbReference type="PANTHER" id="PTHR38926">
    <property type="entry name" value="F-BOX DOMAIN CONTAINING PROTEIN, EXPRESSED"/>
    <property type="match status" value="1"/>
</dbReference>
<dbReference type="AlphaFoldDB" id="A0A9P6EFA8"/>
<dbReference type="SUPFAM" id="SSF81383">
    <property type="entry name" value="F-box domain"/>
    <property type="match status" value="1"/>
</dbReference>
<proteinExistence type="predicted"/>
<dbReference type="OrthoDB" id="2269034at2759"/>
<dbReference type="PANTHER" id="PTHR38926:SF72">
    <property type="entry name" value="IM:7136021-RELATED"/>
    <property type="match status" value="1"/>
</dbReference>
<dbReference type="PROSITE" id="PS50181">
    <property type="entry name" value="FBOX"/>
    <property type="match status" value="1"/>
</dbReference>
<name>A0A9P6EFA8_9AGAR</name>
<dbReference type="Gene3D" id="3.80.10.10">
    <property type="entry name" value="Ribonuclease Inhibitor"/>
    <property type="match status" value="1"/>
</dbReference>
<dbReference type="EMBL" id="MU157852">
    <property type="protein sequence ID" value="KAF9528476.1"/>
    <property type="molecule type" value="Genomic_DNA"/>
</dbReference>
<dbReference type="InterPro" id="IPR036047">
    <property type="entry name" value="F-box-like_dom_sf"/>
</dbReference>
<gene>
    <name evidence="2" type="ORF">CPB83DRAFT_854213</name>
</gene>
<dbReference type="SUPFAM" id="SSF52047">
    <property type="entry name" value="RNI-like"/>
    <property type="match status" value="1"/>
</dbReference>
<organism evidence="2 3">
    <name type="scientific">Crepidotus variabilis</name>
    <dbReference type="NCBI Taxonomy" id="179855"/>
    <lineage>
        <taxon>Eukaryota</taxon>
        <taxon>Fungi</taxon>
        <taxon>Dikarya</taxon>
        <taxon>Basidiomycota</taxon>
        <taxon>Agaricomycotina</taxon>
        <taxon>Agaricomycetes</taxon>
        <taxon>Agaricomycetidae</taxon>
        <taxon>Agaricales</taxon>
        <taxon>Agaricineae</taxon>
        <taxon>Crepidotaceae</taxon>
        <taxon>Crepidotus</taxon>
    </lineage>
</organism>
<evidence type="ECO:0000313" key="3">
    <source>
        <dbReference type="Proteomes" id="UP000807306"/>
    </source>
</evidence>
<sequence length="431" mass="48536">MSFNTIPFELIAEIFEQAAVVDFLAPVTLSHVCNGWRKVAISDPSLWTTICIETGQTKEITTCTFVETFLNRSKSLPISITLVDRRGSKLITNTINLLAQHSFRWTSLKLTHSGPNCLKTLLQPAPILRDVSITTSHLDDTGFYTISRFLELLPSMTTLSLNFKMQPAIRLSSIAPSCPHESLLDLTLKDWCPTPLLAMLGHCVRLQTLSIHGLDLHEPPPVYTDQNPRPINLPDLRKIYIYQYCLNDSICVLFDQLTCPNLRGLDISSGFVDYFPFPKTSVASFLRRSACPLTSVLFEMVQITEDQLLECLEACSKTLEYFDVIEQRDVFCVGDKLLNKLTAGTEHHDGAPTRCTTLCPRLRAFQVNDALDCQDGALAAFLRSRQPSNIHNLACDHCTPLDKASIRIRKKFRENLGSDIDYLKENGHWVM</sequence>